<evidence type="ECO:0000313" key="10">
    <source>
        <dbReference type="EMBL" id="SFK06415.1"/>
    </source>
</evidence>
<dbReference type="PANTHER" id="PTHR33910:SF1">
    <property type="entry name" value="PROTEIN TRANSLOCASE SUBUNIT SECE"/>
    <property type="match status" value="1"/>
</dbReference>
<keyword evidence="3 9" id="KW-1003">Cell membrane</keyword>
<comment type="subunit">
    <text evidence="9">Component of the Sec protein translocase complex. Heterotrimer consisting of SecY, SecE and SecG subunits. The heterotrimers can form oligomers, although 1 heterotrimer is thought to be able to translocate proteins. Interacts with the ribosome. Interacts with SecDF, and other proteins may be involved. Interacts with SecA.</text>
</comment>
<keyword evidence="6 9" id="KW-1133">Transmembrane helix</keyword>
<evidence type="ECO:0000256" key="1">
    <source>
        <dbReference type="ARBA" id="ARBA00004370"/>
    </source>
</evidence>
<proteinExistence type="inferred from homology"/>
<keyword evidence="11" id="KW-1185">Reference proteome</keyword>
<evidence type="ECO:0000256" key="5">
    <source>
        <dbReference type="ARBA" id="ARBA00022927"/>
    </source>
</evidence>
<dbReference type="GO" id="GO:0043952">
    <property type="term" value="P:protein transport by the Sec complex"/>
    <property type="evidence" value="ECO:0007669"/>
    <property type="project" value="UniProtKB-UniRule"/>
</dbReference>
<evidence type="ECO:0000256" key="7">
    <source>
        <dbReference type="ARBA" id="ARBA00023010"/>
    </source>
</evidence>
<dbReference type="NCBIfam" id="TIGR00964">
    <property type="entry name" value="secE_bact"/>
    <property type="match status" value="1"/>
</dbReference>
<name>A0A1I3WFY3_9LACT</name>
<keyword evidence="7 9" id="KW-0811">Translocation</keyword>
<comment type="function">
    <text evidence="9">Essential subunit of the Sec protein translocation channel SecYEG. Clamps together the 2 halves of SecY. May contact the channel plug during translocation.</text>
</comment>
<protein>
    <recommendedName>
        <fullName evidence="9">Protein translocase subunit SecE</fullName>
    </recommendedName>
</protein>
<dbReference type="STRING" id="258723.GCA_900169305_01382"/>
<accession>A0A1I3WFY3</accession>
<dbReference type="InterPro" id="IPR001901">
    <property type="entry name" value="Translocase_SecE/Sec61-g"/>
</dbReference>
<dbReference type="EMBL" id="FOSJ01000008">
    <property type="protein sequence ID" value="SFK06415.1"/>
    <property type="molecule type" value="Genomic_DNA"/>
</dbReference>
<dbReference type="GO" id="GO:0005886">
    <property type="term" value="C:plasma membrane"/>
    <property type="evidence" value="ECO:0007669"/>
    <property type="project" value="UniProtKB-SubCell"/>
</dbReference>
<evidence type="ECO:0000256" key="9">
    <source>
        <dbReference type="HAMAP-Rule" id="MF_00422"/>
    </source>
</evidence>
<evidence type="ECO:0000313" key="11">
    <source>
        <dbReference type="Proteomes" id="UP000199589"/>
    </source>
</evidence>
<keyword evidence="4 9" id="KW-0812">Transmembrane</keyword>
<sequence length="58" mass="6742">MSKIKKFFGEVKYELKKTTWPTAKEMRKNTLTVFGVVAFFAVFFFGVDSLITFLLNLL</sequence>
<dbReference type="GO" id="GO:0006605">
    <property type="term" value="P:protein targeting"/>
    <property type="evidence" value="ECO:0007669"/>
    <property type="project" value="UniProtKB-UniRule"/>
</dbReference>
<keyword evidence="2 9" id="KW-0813">Transport</keyword>
<dbReference type="HAMAP" id="MF_00422">
    <property type="entry name" value="SecE"/>
    <property type="match status" value="1"/>
</dbReference>
<gene>
    <name evidence="9" type="primary">secE</name>
    <name evidence="10" type="ORF">SAMN04488569_100818</name>
</gene>
<reference evidence="11" key="1">
    <citation type="submission" date="2016-10" db="EMBL/GenBank/DDBJ databases">
        <authorList>
            <person name="Varghese N."/>
            <person name="Submissions S."/>
        </authorList>
    </citation>
    <scope>NUCLEOTIDE SEQUENCE [LARGE SCALE GENOMIC DNA]</scope>
    <source>
        <strain evidence="11">DSM 16108</strain>
    </source>
</reference>
<dbReference type="AlphaFoldDB" id="A0A1I3WFY3"/>
<dbReference type="GO" id="GO:0065002">
    <property type="term" value="P:intracellular protein transmembrane transport"/>
    <property type="evidence" value="ECO:0007669"/>
    <property type="project" value="UniProtKB-UniRule"/>
</dbReference>
<keyword evidence="5 9" id="KW-0653">Protein transport</keyword>
<dbReference type="GO" id="GO:0009306">
    <property type="term" value="P:protein secretion"/>
    <property type="evidence" value="ECO:0007669"/>
    <property type="project" value="UniProtKB-UniRule"/>
</dbReference>
<dbReference type="PANTHER" id="PTHR33910">
    <property type="entry name" value="PROTEIN TRANSLOCASE SUBUNIT SECE"/>
    <property type="match status" value="1"/>
</dbReference>
<dbReference type="GO" id="GO:0008320">
    <property type="term" value="F:protein transmembrane transporter activity"/>
    <property type="evidence" value="ECO:0007669"/>
    <property type="project" value="UniProtKB-UniRule"/>
</dbReference>
<dbReference type="InterPro" id="IPR005807">
    <property type="entry name" value="SecE_bac"/>
</dbReference>
<evidence type="ECO:0000256" key="4">
    <source>
        <dbReference type="ARBA" id="ARBA00022692"/>
    </source>
</evidence>
<organism evidence="10 11">
    <name type="scientific">Marinilactibacillus piezotolerans</name>
    <dbReference type="NCBI Taxonomy" id="258723"/>
    <lineage>
        <taxon>Bacteria</taxon>
        <taxon>Bacillati</taxon>
        <taxon>Bacillota</taxon>
        <taxon>Bacilli</taxon>
        <taxon>Lactobacillales</taxon>
        <taxon>Carnobacteriaceae</taxon>
        <taxon>Marinilactibacillus</taxon>
    </lineage>
</organism>
<dbReference type="Proteomes" id="UP000199589">
    <property type="component" value="Unassembled WGS sequence"/>
</dbReference>
<dbReference type="Pfam" id="PF00584">
    <property type="entry name" value="SecE"/>
    <property type="match status" value="1"/>
</dbReference>
<comment type="subcellular location">
    <subcellularLocation>
        <location evidence="9">Cell membrane</location>
        <topology evidence="9">Single-pass membrane protein</topology>
    </subcellularLocation>
    <subcellularLocation>
        <location evidence="1">Membrane</location>
    </subcellularLocation>
</comment>
<keyword evidence="8 9" id="KW-0472">Membrane</keyword>
<evidence type="ECO:0000256" key="3">
    <source>
        <dbReference type="ARBA" id="ARBA00022475"/>
    </source>
</evidence>
<dbReference type="RefSeq" id="WP_177206290.1">
    <property type="nucleotide sequence ID" value="NZ_FOSJ01000008.1"/>
</dbReference>
<dbReference type="Gene3D" id="1.20.5.1030">
    <property type="entry name" value="Preprotein translocase secy subunit"/>
    <property type="match status" value="1"/>
</dbReference>
<comment type="similarity">
    <text evidence="9">Belongs to the SecE/SEC61-gamma family.</text>
</comment>
<feature type="transmembrane region" description="Helical" evidence="9">
    <location>
        <begin position="31"/>
        <end position="55"/>
    </location>
</feature>
<evidence type="ECO:0000256" key="6">
    <source>
        <dbReference type="ARBA" id="ARBA00022989"/>
    </source>
</evidence>
<dbReference type="InterPro" id="IPR038379">
    <property type="entry name" value="SecE_sf"/>
</dbReference>
<evidence type="ECO:0000256" key="8">
    <source>
        <dbReference type="ARBA" id="ARBA00023136"/>
    </source>
</evidence>
<evidence type="ECO:0000256" key="2">
    <source>
        <dbReference type="ARBA" id="ARBA00022448"/>
    </source>
</evidence>